<dbReference type="EMBL" id="BK015838">
    <property type="protein sequence ID" value="DAE27420.1"/>
    <property type="molecule type" value="Genomic_DNA"/>
</dbReference>
<protein>
    <submittedName>
        <fullName evidence="1">Uncharacterized protein</fullName>
    </submittedName>
</protein>
<reference evidence="1" key="1">
    <citation type="journal article" date="2021" name="Proc. Natl. Acad. Sci. U.S.A.">
        <title>A Catalog of Tens of Thousands of Viruses from Human Metagenomes Reveals Hidden Associations with Chronic Diseases.</title>
        <authorList>
            <person name="Tisza M.J."/>
            <person name="Buck C.B."/>
        </authorList>
    </citation>
    <scope>NUCLEOTIDE SEQUENCE</scope>
    <source>
        <strain evidence="1">CtIVh9</strain>
    </source>
</reference>
<accession>A0A8S5R8X7</accession>
<evidence type="ECO:0000313" key="1">
    <source>
        <dbReference type="EMBL" id="DAE27420.1"/>
    </source>
</evidence>
<proteinExistence type="predicted"/>
<organism evidence="1">
    <name type="scientific">virus sp. ctIVh9</name>
    <dbReference type="NCBI Taxonomy" id="2826797"/>
    <lineage>
        <taxon>Viruses</taxon>
    </lineage>
</organism>
<sequence length="75" mass="8380">MTLQYYGCSVVTSKLRCQKNTCGKVCSSCENRQAALVGLFSKAPGKLFKQAKWTCNIGIIEIGLKKTKLKVWCKF</sequence>
<name>A0A8S5R8X7_9VIRU</name>